<keyword evidence="2" id="KW-1185">Reference proteome</keyword>
<evidence type="ECO:0008006" key="3">
    <source>
        <dbReference type="Google" id="ProtNLM"/>
    </source>
</evidence>
<dbReference type="Gene3D" id="3.30.429.10">
    <property type="entry name" value="Macrophage Migration Inhibitory Factor"/>
    <property type="match status" value="1"/>
</dbReference>
<accession>A0A2K8NZ50</accession>
<evidence type="ECO:0000313" key="2">
    <source>
        <dbReference type="Proteomes" id="UP000232230"/>
    </source>
</evidence>
<dbReference type="SUPFAM" id="SSF55331">
    <property type="entry name" value="Tautomerase/MIF"/>
    <property type="match status" value="1"/>
</dbReference>
<dbReference type="Proteomes" id="UP000232230">
    <property type="component" value="Chromosome"/>
</dbReference>
<reference evidence="1 2" key="1">
    <citation type="submission" date="2017-11" db="EMBL/GenBank/DDBJ databases">
        <title>Genome sequence of Entomoplasma somnilux PYAN-1 (ATCC 49194).</title>
        <authorList>
            <person name="Lo W.-S."/>
            <person name="Gasparich G.E."/>
            <person name="Kuo C.-H."/>
        </authorList>
    </citation>
    <scope>NUCLEOTIDE SEQUENCE [LARGE SCALE GENOMIC DNA]</scope>
    <source>
        <strain evidence="1 2">PYAN-1</strain>
    </source>
</reference>
<dbReference type="EMBL" id="CP024965">
    <property type="protein sequence ID" value="ATZ19095.1"/>
    <property type="molecule type" value="Genomic_DNA"/>
</dbReference>
<proteinExistence type="predicted"/>
<dbReference type="RefSeq" id="WP_024863608.1">
    <property type="nucleotide sequence ID" value="NZ_CP024965.1"/>
</dbReference>
<sequence>MPIIKFSGVTQQRVEEYAKKIDEIAELIVAKSENIMFIYEGSKIYPIKDGQSSIYISVEWMSRVDKEQLLTNHLVNFFKNDSDKVGVFFTDMNNKWYMNGNKIG</sequence>
<dbReference type="AlphaFoldDB" id="A0A2K8NZ50"/>
<dbReference type="InterPro" id="IPR015017">
    <property type="entry name" value="DUF1904"/>
</dbReference>
<protein>
    <recommendedName>
        <fullName evidence="3">DUF1904 domain-containing protein</fullName>
    </recommendedName>
</protein>
<gene>
    <name evidence="1" type="ORF">ESOMN_v1c07130</name>
</gene>
<dbReference type="InterPro" id="IPR014347">
    <property type="entry name" value="Tautomerase/MIF_sf"/>
</dbReference>
<organism evidence="1 2">
    <name type="scientific">Williamsoniiplasma somnilux</name>
    <dbReference type="NCBI Taxonomy" id="215578"/>
    <lineage>
        <taxon>Bacteria</taxon>
        <taxon>Bacillati</taxon>
        <taxon>Mycoplasmatota</taxon>
        <taxon>Mollicutes</taxon>
        <taxon>Entomoplasmatales</taxon>
        <taxon>Williamsoniiplasma</taxon>
    </lineage>
</organism>
<dbReference type="KEGG" id="esx:ESOMN_v1c07130"/>
<evidence type="ECO:0000313" key="1">
    <source>
        <dbReference type="EMBL" id="ATZ19095.1"/>
    </source>
</evidence>
<name>A0A2K8NZ50_9MOLU</name>
<dbReference type="Pfam" id="PF08921">
    <property type="entry name" value="DUF1904"/>
    <property type="match status" value="1"/>
</dbReference>